<feature type="compositionally biased region" description="Polar residues" evidence="1">
    <location>
        <begin position="10"/>
        <end position="35"/>
    </location>
</feature>
<feature type="compositionally biased region" description="Pro residues" evidence="1">
    <location>
        <begin position="37"/>
        <end position="49"/>
    </location>
</feature>
<protein>
    <submittedName>
        <fullName evidence="2">Uncharacterized protein</fullName>
    </submittedName>
</protein>
<dbReference type="AlphaFoldDB" id="A0A197JEQ3"/>
<sequence length="105" mass="11457">MPDEPPAAFQGSQSSQNGERGSSTQKVEVQFSSPELDTPPPPPPPPPPAEITIKTPNPRGPHGAMKERLTILKRRPKVPQDHAASVMAAKDLNEQMLQPLSRFLF</sequence>
<accession>A0A197JEQ3</accession>
<feature type="region of interest" description="Disordered" evidence="1">
    <location>
        <begin position="1"/>
        <end position="66"/>
    </location>
</feature>
<name>A0A197JEQ3_9FUNG</name>
<proteinExistence type="predicted"/>
<gene>
    <name evidence="2" type="ORF">K457DRAFT_24924</name>
</gene>
<organism evidence="2 3">
    <name type="scientific">Linnemannia elongata AG-77</name>
    <dbReference type="NCBI Taxonomy" id="1314771"/>
    <lineage>
        <taxon>Eukaryota</taxon>
        <taxon>Fungi</taxon>
        <taxon>Fungi incertae sedis</taxon>
        <taxon>Mucoromycota</taxon>
        <taxon>Mortierellomycotina</taxon>
        <taxon>Mortierellomycetes</taxon>
        <taxon>Mortierellales</taxon>
        <taxon>Mortierellaceae</taxon>
        <taxon>Linnemannia</taxon>
    </lineage>
</organism>
<evidence type="ECO:0000313" key="2">
    <source>
        <dbReference type="EMBL" id="OAQ23610.1"/>
    </source>
</evidence>
<dbReference type="EMBL" id="KV442114">
    <property type="protein sequence ID" value="OAQ23610.1"/>
    <property type="molecule type" value="Genomic_DNA"/>
</dbReference>
<evidence type="ECO:0000256" key="1">
    <source>
        <dbReference type="SAM" id="MobiDB-lite"/>
    </source>
</evidence>
<keyword evidence="3" id="KW-1185">Reference proteome</keyword>
<evidence type="ECO:0000313" key="3">
    <source>
        <dbReference type="Proteomes" id="UP000078512"/>
    </source>
</evidence>
<reference evidence="2 3" key="1">
    <citation type="submission" date="2016-05" db="EMBL/GenBank/DDBJ databases">
        <title>Genome sequencing reveals origins of a unique bacterial endosymbiosis in the earliest lineages of terrestrial Fungi.</title>
        <authorList>
            <consortium name="DOE Joint Genome Institute"/>
            <person name="Uehling J."/>
            <person name="Gryganskyi A."/>
            <person name="Hameed K."/>
            <person name="Tschaplinski T."/>
            <person name="Misztal P."/>
            <person name="Wu S."/>
            <person name="Desiro A."/>
            <person name="Vande Pol N."/>
            <person name="Du Z.-Y."/>
            <person name="Zienkiewicz A."/>
            <person name="Zienkiewicz K."/>
            <person name="Morin E."/>
            <person name="Tisserant E."/>
            <person name="Splivallo R."/>
            <person name="Hainaut M."/>
            <person name="Henrissat B."/>
            <person name="Ohm R."/>
            <person name="Kuo A."/>
            <person name="Yan J."/>
            <person name="Lipzen A."/>
            <person name="Nolan M."/>
            <person name="Labutti K."/>
            <person name="Barry K."/>
            <person name="Goldstein A."/>
            <person name="Labbe J."/>
            <person name="Schadt C."/>
            <person name="Tuskan G."/>
            <person name="Grigoriev I."/>
            <person name="Martin F."/>
            <person name="Vilgalys R."/>
            <person name="Bonito G."/>
        </authorList>
    </citation>
    <scope>NUCLEOTIDE SEQUENCE [LARGE SCALE GENOMIC DNA]</scope>
    <source>
        <strain evidence="2 3">AG-77</strain>
    </source>
</reference>
<dbReference type="Proteomes" id="UP000078512">
    <property type="component" value="Unassembled WGS sequence"/>
</dbReference>